<evidence type="ECO:0000259" key="10">
    <source>
        <dbReference type="Pfam" id="PF05193"/>
    </source>
</evidence>
<evidence type="ECO:0000256" key="7">
    <source>
        <dbReference type="ARBA" id="ARBA00023049"/>
    </source>
</evidence>
<evidence type="ECO:0000256" key="5">
    <source>
        <dbReference type="ARBA" id="ARBA00022801"/>
    </source>
</evidence>
<accession>A0A5C6RKD1</accession>
<proteinExistence type="inferred from homology"/>
<dbReference type="RefSeq" id="WP_147167998.1">
    <property type="nucleotide sequence ID" value="NZ_VOOR01000026.1"/>
</dbReference>
<dbReference type="GO" id="GO:0004222">
    <property type="term" value="F:metalloendopeptidase activity"/>
    <property type="evidence" value="ECO:0007669"/>
    <property type="project" value="InterPro"/>
</dbReference>
<feature type="domain" description="Peptidase M16 C-terminal" evidence="10">
    <location>
        <begin position="240"/>
        <end position="409"/>
    </location>
</feature>
<evidence type="ECO:0000313" key="11">
    <source>
        <dbReference type="EMBL" id="TXB62673.1"/>
    </source>
</evidence>
<evidence type="ECO:0000256" key="1">
    <source>
        <dbReference type="ARBA" id="ARBA00001947"/>
    </source>
</evidence>
<dbReference type="Gene3D" id="3.30.830.10">
    <property type="entry name" value="Metalloenzyme, LuxS/M16 peptidase-like"/>
    <property type="match status" value="4"/>
</dbReference>
<evidence type="ECO:0000256" key="2">
    <source>
        <dbReference type="ARBA" id="ARBA00007261"/>
    </source>
</evidence>
<comment type="cofactor">
    <cofactor evidence="1">
        <name>Zn(2+)</name>
        <dbReference type="ChEBI" id="CHEBI:29105"/>
    </cofactor>
</comment>
<organism evidence="11 12">
    <name type="scientific">Phaeodactylibacter luteus</name>
    <dbReference type="NCBI Taxonomy" id="1564516"/>
    <lineage>
        <taxon>Bacteria</taxon>
        <taxon>Pseudomonadati</taxon>
        <taxon>Bacteroidota</taxon>
        <taxon>Saprospiria</taxon>
        <taxon>Saprospirales</taxon>
        <taxon>Haliscomenobacteraceae</taxon>
        <taxon>Phaeodactylibacter</taxon>
    </lineage>
</organism>
<feature type="domain" description="Peptidase M16 C-terminal" evidence="10">
    <location>
        <begin position="712"/>
        <end position="842"/>
    </location>
</feature>
<dbReference type="Proteomes" id="UP000321580">
    <property type="component" value="Unassembled WGS sequence"/>
</dbReference>
<evidence type="ECO:0000259" key="9">
    <source>
        <dbReference type="Pfam" id="PF00675"/>
    </source>
</evidence>
<dbReference type="SUPFAM" id="SSF63411">
    <property type="entry name" value="LuxS/MPP-like metallohydrolase"/>
    <property type="match status" value="4"/>
</dbReference>
<feature type="domain" description="Peptidase M16 N-terminal" evidence="9">
    <location>
        <begin position="36"/>
        <end position="81"/>
    </location>
</feature>
<dbReference type="OrthoDB" id="9811314at2"/>
<keyword evidence="5" id="KW-0378">Hydrolase</keyword>
<keyword evidence="3" id="KW-0645">Protease</keyword>
<dbReference type="PANTHER" id="PTHR43690:SF17">
    <property type="entry name" value="PROTEIN YHJJ"/>
    <property type="match status" value="1"/>
</dbReference>
<dbReference type="GO" id="GO:0046872">
    <property type="term" value="F:metal ion binding"/>
    <property type="evidence" value="ECO:0007669"/>
    <property type="project" value="UniProtKB-KW"/>
</dbReference>
<dbReference type="InterPro" id="IPR007863">
    <property type="entry name" value="Peptidase_M16_C"/>
</dbReference>
<keyword evidence="4" id="KW-0479">Metal-binding</keyword>
<dbReference type="InterPro" id="IPR011249">
    <property type="entry name" value="Metalloenz_LuxS/M16"/>
</dbReference>
<dbReference type="PANTHER" id="PTHR43690">
    <property type="entry name" value="NARDILYSIN"/>
    <property type="match status" value="1"/>
</dbReference>
<dbReference type="InterPro" id="IPR050626">
    <property type="entry name" value="Peptidase_M16"/>
</dbReference>
<dbReference type="Pfam" id="PF00675">
    <property type="entry name" value="Peptidase_M16"/>
    <property type="match status" value="1"/>
</dbReference>
<evidence type="ECO:0000256" key="6">
    <source>
        <dbReference type="ARBA" id="ARBA00022833"/>
    </source>
</evidence>
<keyword evidence="6" id="KW-0862">Zinc</keyword>
<dbReference type="InterPro" id="IPR001431">
    <property type="entry name" value="Pept_M16_Zn_BS"/>
</dbReference>
<protein>
    <submittedName>
        <fullName evidence="11">Insulinase family protein</fullName>
    </submittedName>
</protein>
<gene>
    <name evidence="11" type="ORF">FRY97_13105</name>
</gene>
<comment type="similarity">
    <text evidence="2 8">Belongs to the peptidase M16 family.</text>
</comment>
<dbReference type="AlphaFoldDB" id="A0A5C6RKD1"/>
<name>A0A5C6RKD1_9BACT</name>
<sequence length="955" mass="108800">MPTSDTTVNTPVFREVPSDPIGVKVATLRNGLTVYLSVNDNEPRVYTNIVVRSGSKQDPADATGLAHYMEHMLFKGTSRIGALDWEQESVYLEKIADLYEAHRQTQEAEERSRIYAEIDRLSNEAARLVAPNEYDLLAGAIGAKHTNAYTWVDQTVYVNDVPANELERWMKLESERFRMMALRLFHTELETVYEEFNIGQDQDARKVNRAIREVLFPTHPYGTQTTIGTASHLRNPSQRKIQEYFRTYYVPNNMALILSGDFDPEEVMALAERYFGSFEPAALPPFSFDAQPQPEAPVYREVYGQEAAFVDIAWRLEGAATDDPMMLTLVQSLLSNYQAGLMDLNLNQRQQVLDASAWAWYYQDFSVLGLAARPREGQSMEAVEQLLLGEVERLKKGEFDAWMIEAAVKDLRLREVKSFEQNRGRVDMMSQAFILGIDWARMTNRYDWWAAVSKEDIMAFARERLGANRVVVYKKEGEDPNVLKVEKPAITSVELQRGQLSAYAQEFLSAEPEPIAPVFADFPAHIHRQELQPGLELACVRNTENELFRLDYVYEINKQCDPRLAMALGYLPYLGTSRYSAAELQRQFFRLGLSFDVHVNDDYTYLTVSGLSESMEEGMHLMEHVLMDVQPDESALQNMIGDILKRRADAKQNRNFVLRRALGSYARYGADSPFQNRVPEAQLRQLQADELISLLKSLQGYKHTVHYYGPEAAEQVAKWVGQIHHRASALKEVPRARSFKQLPTLQNEVLFVDFPIVQADVMLISRGTPRFDLGEFQLSEWYNEYFGYGLSSVVFQEIRESRALAYSAFAYYSSPDRADQAHYLQAYLGTQPDKLVEAIPALSGILKDMPVVPGQAEHARLSILRRIESERITKGRYFWEALSAQRLGLEEDPRSGLYQRLSAAALPDLEAFHAAHVAGRSFRYAVLGSKERMPMAELAKIGPVHELSLDEVFGY</sequence>
<dbReference type="PROSITE" id="PS00143">
    <property type="entry name" value="INSULINASE"/>
    <property type="match status" value="1"/>
</dbReference>
<dbReference type="InterPro" id="IPR011765">
    <property type="entry name" value="Pept_M16_N"/>
</dbReference>
<evidence type="ECO:0000313" key="12">
    <source>
        <dbReference type="Proteomes" id="UP000321580"/>
    </source>
</evidence>
<evidence type="ECO:0000256" key="8">
    <source>
        <dbReference type="RuleBase" id="RU004447"/>
    </source>
</evidence>
<keyword evidence="7" id="KW-0482">Metalloprotease</keyword>
<dbReference type="GO" id="GO:0006508">
    <property type="term" value="P:proteolysis"/>
    <property type="evidence" value="ECO:0007669"/>
    <property type="project" value="UniProtKB-KW"/>
</dbReference>
<evidence type="ECO:0000256" key="4">
    <source>
        <dbReference type="ARBA" id="ARBA00022723"/>
    </source>
</evidence>
<comment type="caution">
    <text evidence="11">The sequence shown here is derived from an EMBL/GenBank/DDBJ whole genome shotgun (WGS) entry which is preliminary data.</text>
</comment>
<evidence type="ECO:0000256" key="3">
    <source>
        <dbReference type="ARBA" id="ARBA00022670"/>
    </source>
</evidence>
<keyword evidence="12" id="KW-1185">Reference proteome</keyword>
<dbReference type="EMBL" id="VOOR01000026">
    <property type="protein sequence ID" value="TXB62673.1"/>
    <property type="molecule type" value="Genomic_DNA"/>
</dbReference>
<dbReference type="Pfam" id="PF05193">
    <property type="entry name" value="Peptidase_M16_C"/>
    <property type="match status" value="2"/>
</dbReference>
<reference evidence="11 12" key="1">
    <citation type="submission" date="2019-08" db="EMBL/GenBank/DDBJ databases">
        <title>Genome of Phaeodactylibacter luteus.</title>
        <authorList>
            <person name="Bowman J.P."/>
        </authorList>
    </citation>
    <scope>NUCLEOTIDE SEQUENCE [LARGE SCALE GENOMIC DNA]</scope>
    <source>
        <strain evidence="11 12">KCTC 42180</strain>
    </source>
</reference>